<keyword evidence="9" id="KW-1185">Reference proteome</keyword>
<evidence type="ECO:0000256" key="6">
    <source>
        <dbReference type="SAM" id="Phobius"/>
    </source>
</evidence>
<dbReference type="GO" id="GO:0140359">
    <property type="term" value="F:ABC-type transporter activity"/>
    <property type="evidence" value="ECO:0007669"/>
    <property type="project" value="InterPro"/>
</dbReference>
<proteinExistence type="predicted"/>
<evidence type="ECO:0000256" key="2">
    <source>
        <dbReference type="ARBA" id="ARBA00022475"/>
    </source>
</evidence>
<evidence type="ECO:0000256" key="3">
    <source>
        <dbReference type="ARBA" id="ARBA00022692"/>
    </source>
</evidence>
<dbReference type="InterPro" id="IPR051449">
    <property type="entry name" value="ABC-2_transporter_component"/>
</dbReference>
<feature type="transmembrane region" description="Helical" evidence="6">
    <location>
        <begin position="21"/>
        <end position="44"/>
    </location>
</feature>
<feature type="domain" description="ABC-2 type transporter transmembrane" evidence="7">
    <location>
        <begin position="19"/>
        <end position="414"/>
    </location>
</feature>
<comment type="subcellular location">
    <subcellularLocation>
        <location evidence="1">Cell membrane</location>
        <topology evidence="1">Multi-pass membrane protein</topology>
    </subcellularLocation>
</comment>
<feature type="transmembrane region" description="Helical" evidence="6">
    <location>
        <begin position="174"/>
        <end position="196"/>
    </location>
</feature>
<dbReference type="InterPro" id="IPR013525">
    <property type="entry name" value="ABC2_TM"/>
</dbReference>
<name>A0A5C6UZQ9_9FLAO</name>
<dbReference type="GO" id="GO:0005886">
    <property type="term" value="C:plasma membrane"/>
    <property type="evidence" value="ECO:0007669"/>
    <property type="project" value="UniProtKB-SubCell"/>
</dbReference>
<evidence type="ECO:0000259" key="7">
    <source>
        <dbReference type="Pfam" id="PF12698"/>
    </source>
</evidence>
<dbReference type="EMBL" id="VORB01000007">
    <property type="protein sequence ID" value="TXC78399.1"/>
    <property type="molecule type" value="Genomic_DNA"/>
</dbReference>
<feature type="transmembrane region" description="Helical" evidence="6">
    <location>
        <begin position="302"/>
        <end position="326"/>
    </location>
</feature>
<dbReference type="PANTHER" id="PTHR30294:SF29">
    <property type="entry name" value="MULTIDRUG ABC TRANSPORTER PERMEASE YBHS-RELATED"/>
    <property type="match status" value="1"/>
</dbReference>
<dbReference type="SUPFAM" id="SSF53850">
    <property type="entry name" value="Periplasmic binding protein-like II"/>
    <property type="match status" value="1"/>
</dbReference>
<dbReference type="Proteomes" id="UP000321168">
    <property type="component" value="Unassembled WGS sequence"/>
</dbReference>
<keyword evidence="2" id="KW-1003">Cell membrane</keyword>
<dbReference type="AlphaFoldDB" id="A0A5C6UZQ9"/>
<evidence type="ECO:0000256" key="4">
    <source>
        <dbReference type="ARBA" id="ARBA00022989"/>
    </source>
</evidence>
<evidence type="ECO:0000313" key="9">
    <source>
        <dbReference type="Proteomes" id="UP000321168"/>
    </source>
</evidence>
<evidence type="ECO:0000313" key="8">
    <source>
        <dbReference type="EMBL" id="TXC78399.1"/>
    </source>
</evidence>
<feature type="transmembrane region" description="Helical" evidence="6">
    <location>
        <begin position="364"/>
        <end position="385"/>
    </location>
</feature>
<dbReference type="Pfam" id="PF12698">
    <property type="entry name" value="ABC2_membrane_3"/>
    <property type="match status" value="1"/>
</dbReference>
<accession>A0A5C6UZQ9</accession>
<dbReference type="RefSeq" id="WP_147014821.1">
    <property type="nucleotide sequence ID" value="NZ_VORB01000007.1"/>
</dbReference>
<keyword evidence="3 6" id="KW-0812">Transmembrane</keyword>
<sequence length="440" mass="49803">MGKIGLIIKREYLTRVKKKSFIIMTILGPILMASVFAGAIYLSLSESGPQNILVVDKSPLTLTDGLFDEKEGFSVTHTEEDISDEEFIESDYTLMLYLPENVIQTNRGVIYYKEAPSMVTQAYIKGQMENILEDYKLDLNEISRATYAHINTKFDISTRDIHKQDEEDSYHQELAIVGFAFAFLIYMFVFMYGVQVMRGVIEEKTNRIVEVLISSVKPFQLMMGKIIGIAMVGLTQFLMWIVLTLILATLAQGILLGDEFDPSMMSQQMSKEAVQEMVQNQEGPSEELVAIFDLIQRINFPLLLGMFIFYFLGGYLIYAALFAAVGAAVDNETDTQQFMLPITIPLIFALMVGEFAITNPEGPAAFWFSIFPLTSPIVMMLRVAVGFDADSLWQLILSMALLIAGFLAVTWLAAKIYRVGILMYGKKVSYKEIWKWIKYH</sequence>
<gene>
    <name evidence="8" type="ORF">FRX97_08700</name>
</gene>
<reference evidence="8 9" key="1">
    <citation type="submission" date="2019-08" db="EMBL/GenBank/DDBJ databases">
        <title>Genome of Luteibaculum oceani JCM 18817.</title>
        <authorList>
            <person name="Bowman J.P."/>
        </authorList>
    </citation>
    <scope>NUCLEOTIDE SEQUENCE [LARGE SCALE GENOMIC DNA]</scope>
    <source>
        <strain evidence="8 9">JCM 18817</strain>
    </source>
</reference>
<feature type="transmembrane region" description="Helical" evidence="6">
    <location>
        <begin position="391"/>
        <end position="414"/>
    </location>
</feature>
<keyword evidence="4 6" id="KW-1133">Transmembrane helix</keyword>
<evidence type="ECO:0000256" key="5">
    <source>
        <dbReference type="ARBA" id="ARBA00023136"/>
    </source>
</evidence>
<feature type="transmembrane region" description="Helical" evidence="6">
    <location>
        <begin position="237"/>
        <end position="257"/>
    </location>
</feature>
<protein>
    <submittedName>
        <fullName evidence="8">ABC transporter permease</fullName>
    </submittedName>
</protein>
<dbReference type="Gene3D" id="3.40.190.10">
    <property type="entry name" value="Periplasmic binding protein-like II"/>
    <property type="match status" value="1"/>
</dbReference>
<comment type="caution">
    <text evidence="8">The sequence shown here is derived from an EMBL/GenBank/DDBJ whole genome shotgun (WGS) entry which is preliminary data.</text>
</comment>
<feature type="transmembrane region" description="Helical" evidence="6">
    <location>
        <begin position="338"/>
        <end position="357"/>
    </location>
</feature>
<dbReference type="OrthoDB" id="9768837at2"/>
<evidence type="ECO:0000256" key="1">
    <source>
        <dbReference type="ARBA" id="ARBA00004651"/>
    </source>
</evidence>
<keyword evidence="5 6" id="KW-0472">Membrane</keyword>
<organism evidence="8 9">
    <name type="scientific">Luteibaculum oceani</name>
    <dbReference type="NCBI Taxonomy" id="1294296"/>
    <lineage>
        <taxon>Bacteria</taxon>
        <taxon>Pseudomonadati</taxon>
        <taxon>Bacteroidota</taxon>
        <taxon>Flavobacteriia</taxon>
        <taxon>Flavobacteriales</taxon>
        <taxon>Luteibaculaceae</taxon>
        <taxon>Luteibaculum</taxon>
    </lineage>
</organism>
<dbReference type="PANTHER" id="PTHR30294">
    <property type="entry name" value="MEMBRANE COMPONENT OF ABC TRANSPORTER YHHJ-RELATED"/>
    <property type="match status" value="1"/>
</dbReference>